<feature type="site" description="Deprotonates C-terminal active site Cys" evidence="7">
    <location>
        <position position="17"/>
    </location>
</feature>
<dbReference type="CDD" id="cd02947">
    <property type="entry name" value="TRX_family"/>
    <property type="match status" value="1"/>
</dbReference>
<proteinExistence type="inferred from homology"/>
<keyword evidence="3" id="KW-0249">Electron transport</keyword>
<evidence type="ECO:0000313" key="10">
    <source>
        <dbReference type="EMBL" id="RGV19576.1"/>
    </source>
</evidence>
<evidence type="ECO:0000256" key="3">
    <source>
        <dbReference type="ARBA" id="ARBA00022982"/>
    </source>
</evidence>
<dbReference type="PROSITE" id="PS51352">
    <property type="entry name" value="THIOREDOXIN_2"/>
    <property type="match status" value="1"/>
</dbReference>
<protein>
    <recommendedName>
        <fullName evidence="6">Thioredoxin</fullName>
    </recommendedName>
</protein>
<dbReference type="GO" id="GO:0005829">
    <property type="term" value="C:cytosol"/>
    <property type="evidence" value="ECO:0007669"/>
    <property type="project" value="TreeGrafter"/>
</dbReference>
<dbReference type="InterPro" id="IPR013766">
    <property type="entry name" value="Thioredoxin_domain"/>
</dbReference>
<gene>
    <name evidence="10" type="ORF">DWW24_17930</name>
</gene>
<dbReference type="Pfam" id="PF00085">
    <property type="entry name" value="Thioredoxin"/>
    <property type="match status" value="1"/>
</dbReference>
<keyword evidence="2" id="KW-0813">Transport</keyword>
<dbReference type="PROSITE" id="PS00194">
    <property type="entry name" value="THIOREDOXIN_1"/>
    <property type="match status" value="1"/>
</dbReference>
<dbReference type="InterPro" id="IPR036249">
    <property type="entry name" value="Thioredoxin-like_sf"/>
</dbReference>
<dbReference type="PIRSF" id="PIRSF000077">
    <property type="entry name" value="Thioredoxin"/>
    <property type="match status" value="1"/>
</dbReference>
<feature type="active site" description="Nucleophile" evidence="7">
    <location>
        <position position="26"/>
    </location>
</feature>
<feature type="disulfide bond" description="Redox-active" evidence="8">
    <location>
        <begin position="23"/>
        <end position="26"/>
    </location>
</feature>
<dbReference type="PANTHER" id="PTHR45663:SF11">
    <property type="entry name" value="GEO12009P1"/>
    <property type="match status" value="1"/>
</dbReference>
<dbReference type="AlphaFoldDB" id="A0A3D1USE0"/>
<dbReference type="GO" id="GO:0045454">
    <property type="term" value="P:cell redox homeostasis"/>
    <property type="evidence" value="ECO:0007669"/>
    <property type="project" value="TreeGrafter"/>
</dbReference>
<feature type="domain" description="Thioredoxin" evidence="9">
    <location>
        <begin position="1"/>
        <end position="101"/>
    </location>
</feature>
<evidence type="ECO:0000256" key="1">
    <source>
        <dbReference type="ARBA" id="ARBA00008987"/>
    </source>
</evidence>
<dbReference type="PANTHER" id="PTHR45663">
    <property type="entry name" value="GEO12009P1"/>
    <property type="match status" value="1"/>
</dbReference>
<evidence type="ECO:0000256" key="2">
    <source>
        <dbReference type="ARBA" id="ARBA00022448"/>
    </source>
</evidence>
<dbReference type="RefSeq" id="WP_118108512.1">
    <property type="nucleotide sequence ID" value="NZ_BAABYK010000001.1"/>
</dbReference>
<dbReference type="InterPro" id="IPR005746">
    <property type="entry name" value="Thioredoxin"/>
</dbReference>
<dbReference type="Gene3D" id="3.40.30.10">
    <property type="entry name" value="Glutaredoxin"/>
    <property type="match status" value="1"/>
</dbReference>
<feature type="site" description="Contributes to redox potential value" evidence="7">
    <location>
        <position position="25"/>
    </location>
</feature>
<dbReference type="PRINTS" id="PR00421">
    <property type="entry name" value="THIOREDOXIN"/>
</dbReference>
<dbReference type="InterPro" id="IPR017937">
    <property type="entry name" value="Thioredoxin_CS"/>
</dbReference>
<evidence type="ECO:0000313" key="11">
    <source>
        <dbReference type="Proteomes" id="UP000283426"/>
    </source>
</evidence>
<evidence type="ECO:0000256" key="8">
    <source>
        <dbReference type="PIRSR" id="PIRSR000077-4"/>
    </source>
</evidence>
<comment type="similarity">
    <text evidence="1 6">Belongs to the thioredoxin family.</text>
</comment>
<evidence type="ECO:0000259" key="9">
    <source>
        <dbReference type="PROSITE" id="PS51352"/>
    </source>
</evidence>
<evidence type="ECO:0000256" key="4">
    <source>
        <dbReference type="ARBA" id="ARBA00023157"/>
    </source>
</evidence>
<dbReference type="SUPFAM" id="SSF52833">
    <property type="entry name" value="Thioredoxin-like"/>
    <property type="match status" value="1"/>
</dbReference>
<dbReference type="Proteomes" id="UP000283426">
    <property type="component" value="Unassembled WGS sequence"/>
</dbReference>
<comment type="caution">
    <text evidence="10">The sequence shown here is derived from an EMBL/GenBank/DDBJ whole genome shotgun (WGS) entry which is preliminary data.</text>
</comment>
<accession>A0A3D1USE0</accession>
<feature type="site" description="Contributes to redox potential value" evidence="7">
    <location>
        <position position="24"/>
    </location>
</feature>
<evidence type="ECO:0000256" key="7">
    <source>
        <dbReference type="PIRSR" id="PIRSR000077-1"/>
    </source>
</evidence>
<feature type="active site" description="Nucleophile" evidence="7">
    <location>
        <position position="23"/>
    </location>
</feature>
<evidence type="ECO:0000256" key="5">
    <source>
        <dbReference type="ARBA" id="ARBA00023284"/>
    </source>
</evidence>
<keyword evidence="4 8" id="KW-1015">Disulfide bond</keyword>
<sequence>MEKFEEFINSETPVLVDYFAAWCGPCKMMHSILDELKERLGDKVRILKIDVDVPANRQSVYAYQIQSVPTLMLFKKGRMLWRQSGVVRVPRLEEIIKPYLAS</sequence>
<dbReference type="EMBL" id="QRYW01000048">
    <property type="protein sequence ID" value="RGV19576.1"/>
    <property type="molecule type" value="Genomic_DNA"/>
</dbReference>
<evidence type="ECO:0000256" key="6">
    <source>
        <dbReference type="PIRNR" id="PIRNR000077"/>
    </source>
</evidence>
<name>A0A3D1USE0_9BACT</name>
<reference evidence="10 11" key="1">
    <citation type="submission" date="2018-08" db="EMBL/GenBank/DDBJ databases">
        <title>A genome reference for cultivated species of the human gut microbiota.</title>
        <authorList>
            <person name="Zou Y."/>
            <person name="Xue W."/>
            <person name="Luo G."/>
        </authorList>
    </citation>
    <scope>NUCLEOTIDE SEQUENCE [LARGE SCALE GENOMIC DNA]</scope>
    <source>
        <strain evidence="10 11">AF14-6AC</strain>
    </source>
</reference>
<dbReference type="GO" id="GO:0015035">
    <property type="term" value="F:protein-disulfide reductase activity"/>
    <property type="evidence" value="ECO:0007669"/>
    <property type="project" value="InterPro"/>
</dbReference>
<organism evidence="10 11">
    <name type="scientific">Odoribacter splanchnicus</name>
    <dbReference type="NCBI Taxonomy" id="28118"/>
    <lineage>
        <taxon>Bacteria</taxon>
        <taxon>Pseudomonadati</taxon>
        <taxon>Bacteroidota</taxon>
        <taxon>Bacteroidia</taxon>
        <taxon>Bacteroidales</taxon>
        <taxon>Odoribacteraceae</taxon>
        <taxon>Odoribacter</taxon>
    </lineage>
</organism>
<keyword evidence="5 8" id="KW-0676">Redox-active center</keyword>